<dbReference type="CDD" id="cd17930">
    <property type="entry name" value="DEXHc_cas3"/>
    <property type="match status" value="1"/>
</dbReference>
<comment type="similarity">
    <text evidence="1">In the N-terminal section; belongs to the CRISPR-associated nuclease Cas3-HD family.</text>
</comment>
<dbReference type="InterPro" id="IPR038257">
    <property type="entry name" value="CRISPR-assoc_Cas3_HD_sf"/>
</dbReference>
<dbReference type="SUPFAM" id="SSF109604">
    <property type="entry name" value="HD-domain/PDEase-like"/>
    <property type="match status" value="1"/>
</dbReference>
<dbReference type="GO" id="GO:0051607">
    <property type="term" value="P:defense response to virus"/>
    <property type="evidence" value="ECO:0007669"/>
    <property type="project" value="UniProtKB-KW"/>
</dbReference>
<keyword evidence="8" id="KW-0067">ATP-binding</keyword>
<keyword evidence="6" id="KW-0378">Hydrolase</keyword>
<dbReference type="AlphaFoldDB" id="A0AAU0US80"/>
<evidence type="ECO:0000256" key="9">
    <source>
        <dbReference type="ARBA" id="ARBA00023118"/>
    </source>
</evidence>
<dbReference type="SUPFAM" id="SSF52540">
    <property type="entry name" value="P-loop containing nucleoside triphosphate hydrolases"/>
    <property type="match status" value="1"/>
</dbReference>
<keyword evidence="3" id="KW-0540">Nuclease</keyword>
<proteinExistence type="inferred from homology"/>
<accession>A0AAU0US80</accession>
<dbReference type="InterPro" id="IPR001650">
    <property type="entry name" value="Helicase_C-like"/>
</dbReference>
<evidence type="ECO:0000256" key="8">
    <source>
        <dbReference type="ARBA" id="ARBA00022840"/>
    </source>
</evidence>
<dbReference type="PROSITE" id="PS51643">
    <property type="entry name" value="HD_CAS3"/>
    <property type="match status" value="1"/>
</dbReference>
<protein>
    <submittedName>
        <fullName evidence="12">CRISPR-associated helicase Cas3</fullName>
    </submittedName>
</protein>
<dbReference type="PROSITE" id="PS51194">
    <property type="entry name" value="HELICASE_CTER"/>
    <property type="match status" value="1"/>
</dbReference>
<dbReference type="KEGG" id="dbc:MFMK1_003123"/>
<organism evidence="12 13">
    <name type="scientific">Metallumcola ferriviriculae</name>
    <dbReference type="NCBI Taxonomy" id="3039180"/>
    <lineage>
        <taxon>Bacteria</taxon>
        <taxon>Bacillati</taxon>
        <taxon>Bacillota</taxon>
        <taxon>Clostridia</taxon>
        <taxon>Neomoorellales</taxon>
        <taxon>Desulfitibacteraceae</taxon>
        <taxon>Metallumcola</taxon>
    </lineage>
</organism>
<gene>
    <name evidence="12" type="primary">cas3</name>
    <name evidence="12" type="ORF">MFMK1_003123</name>
</gene>
<dbReference type="InterPro" id="IPR014001">
    <property type="entry name" value="Helicase_ATP-bd"/>
</dbReference>
<comment type="similarity">
    <text evidence="2">In the central section; belongs to the CRISPR-associated helicase Cas3 family.</text>
</comment>
<dbReference type="Proteomes" id="UP001329915">
    <property type="component" value="Chromosome"/>
</dbReference>
<dbReference type="NCBIfam" id="TIGR01596">
    <property type="entry name" value="cas3_HD"/>
    <property type="match status" value="1"/>
</dbReference>
<keyword evidence="5" id="KW-0547">Nucleotide-binding</keyword>
<evidence type="ECO:0000313" key="13">
    <source>
        <dbReference type="Proteomes" id="UP001329915"/>
    </source>
</evidence>
<evidence type="ECO:0000259" key="10">
    <source>
        <dbReference type="PROSITE" id="PS51194"/>
    </source>
</evidence>
<feature type="domain" description="HD Cas3-type" evidence="11">
    <location>
        <begin position="10"/>
        <end position="207"/>
    </location>
</feature>
<keyword evidence="7" id="KW-0347">Helicase</keyword>
<dbReference type="GO" id="GO:0046872">
    <property type="term" value="F:metal ion binding"/>
    <property type="evidence" value="ECO:0007669"/>
    <property type="project" value="UniProtKB-KW"/>
</dbReference>
<name>A0AAU0US80_9FIRM</name>
<dbReference type="InterPro" id="IPR006483">
    <property type="entry name" value="CRISPR-assoc_Cas3_HD"/>
</dbReference>
<dbReference type="CDD" id="cd09641">
    <property type="entry name" value="Cas3''_I"/>
    <property type="match status" value="1"/>
</dbReference>
<dbReference type="InterPro" id="IPR006474">
    <property type="entry name" value="Helicase_Cas3_CRISPR-ass_core"/>
</dbReference>
<evidence type="ECO:0000256" key="7">
    <source>
        <dbReference type="ARBA" id="ARBA00022806"/>
    </source>
</evidence>
<dbReference type="GO" id="GO:0004518">
    <property type="term" value="F:nuclease activity"/>
    <property type="evidence" value="ECO:0007669"/>
    <property type="project" value="UniProtKB-KW"/>
</dbReference>
<evidence type="ECO:0000256" key="4">
    <source>
        <dbReference type="ARBA" id="ARBA00022723"/>
    </source>
</evidence>
<dbReference type="GO" id="GO:0005524">
    <property type="term" value="F:ATP binding"/>
    <property type="evidence" value="ECO:0007669"/>
    <property type="project" value="UniProtKB-KW"/>
</dbReference>
<keyword evidence="13" id="KW-1185">Reference proteome</keyword>
<evidence type="ECO:0000259" key="11">
    <source>
        <dbReference type="PROSITE" id="PS51643"/>
    </source>
</evidence>
<evidence type="ECO:0000256" key="6">
    <source>
        <dbReference type="ARBA" id="ARBA00022801"/>
    </source>
</evidence>
<dbReference type="Gene3D" id="1.10.3210.30">
    <property type="match status" value="1"/>
</dbReference>
<dbReference type="GO" id="GO:0004386">
    <property type="term" value="F:helicase activity"/>
    <property type="evidence" value="ECO:0007669"/>
    <property type="project" value="UniProtKB-KW"/>
</dbReference>
<sequence>MEYIAHIRNEDGHIQSVEEHLMSVSKLSARYGKKIGVERLAYIAGLLHDSGKLSTQFRDYILEAVNNPNHPPKKGSVDHSTAGGKILFEYFHHHGQNVPMQIIAEILGNVILSHHMGLQDFLSPDTTSTYMRRVKEKEINDIDRVKDNFFQLIAPLKSLTDDLQNSKNELTDVLTRNNKRSQSKNPYLTMTFLTKYIFSCLIDADRTDSRCFEEDINVPESRNNNDLFNLFYQRLTEHLNSLNNDVNINAIDRLREQMSEECDKFADRPSGIYTLSIPTGGGKTLSSLRYALKHAAKFSKDRIIYVVPYTSIIEQNAAEVREILKEDEHILEHHSNVIKEDEDKDAKIPYQKRKTHQLTKDNWEVPIIFTTMVQFLNTFYSKGTRDIRRFHNLANTVIIFDEVQAVPVKCISMFNEALNYLRNVCNSSILLCTATQPALEFVEDSIDGIDGEIVPNLDKVTDHFKRVEIVDRTRHGGWNTEELSYFVLDVLNESSSVLVILNTKTVVKKLFNQLSKNEDTVVYHLSTSMCAAHRTAILAKVKSTLQSGAKVICISTQLIEAGVNISFDCVIRSLAGLDSIAQAAGRCNRHGEHEQRNVYVVNHKEENLNYLKTIKAGAEITERMLIDKQNGNISKDLLSAEVMNLYFKNYYTELENELGFHVPSLKENLYNLLAGSETYKQHYKNKTGEHFPLQLYTSMKTVGDHFQVIDQQATSIIVPYKGGADIIAELNGDVDLKKMSSILKKSQQYVVNVFKYELQELSNSGDLIPLLDGRILALRENAYDLNYGISVGEEGKMAPHIL</sequence>
<dbReference type="InterPro" id="IPR006674">
    <property type="entry name" value="HD_domain"/>
</dbReference>
<dbReference type="Pfam" id="PF01966">
    <property type="entry name" value="HD"/>
    <property type="match status" value="1"/>
</dbReference>
<evidence type="ECO:0000256" key="1">
    <source>
        <dbReference type="ARBA" id="ARBA00006847"/>
    </source>
</evidence>
<dbReference type="InterPro" id="IPR011545">
    <property type="entry name" value="DEAD/DEAH_box_helicase_dom"/>
</dbReference>
<evidence type="ECO:0000313" key="12">
    <source>
        <dbReference type="EMBL" id="WRO23267.1"/>
    </source>
</evidence>
<dbReference type="EMBL" id="CP121694">
    <property type="protein sequence ID" value="WRO23267.1"/>
    <property type="molecule type" value="Genomic_DNA"/>
</dbReference>
<evidence type="ECO:0000256" key="3">
    <source>
        <dbReference type="ARBA" id="ARBA00022722"/>
    </source>
</evidence>
<dbReference type="InterPro" id="IPR027417">
    <property type="entry name" value="P-loop_NTPase"/>
</dbReference>
<keyword evidence="4" id="KW-0479">Metal-binding</keyword>
<dbReference type="SMART" id="SM00490">
    <property type="entry name" value="HELICc"/>
    <property type="match status" value="1"/>
</dbReference>
<dbReference type="Pfam" id="PF22590">
    <property type="entry name" value="Cas3-like_C_2"/>
    <property type="match status" value="1"/>
</dbReference>
<feature type="domain" description="Helicase C-terminal" evidence="10">
    <location>
        <begin position="482"/>
        <end position="639"/>
    </location>
</feature>
<dbReference type="Pfam" id="PF00270">
    <property type="entry name" value="DEAD"/>
    <property type="match status" value="1"/>
</dbReference>
<dbReference type="InterPro" id="IPR054712">
    <property type="entry name" value="Cas3-like_dom"/>
</dbReference>
<keyword evidence="9" id="KW-0051">Antiviral defense</keyword>
<reference evidence="12 13" key="1">
    <citation type="submission" date="2023-04" db="EMBL/GenBank/DDBJ databases">
        <authorList>
            <person name="Hsu D."/>
        </authorList>
    </citation>
    <scope>NUCLEOTIDE SEQUENCE [LARGE SCALE GENOMIC DNA]</scope>
    <source>
        <strain evidence="12 13">MK1</strain>
    </source>
</reference>
<evidence type="ECO:0000256" key="2">
    <source>
        <dbReference type="ARBA" id="ARBA00009046"/>
    </source>
</evidence>
<evidence type="ECO:0000256" key="5">
    <source>
        <dbReference type="ARBA" id="ARBA00022741"/>
    </source>
</evidence>
<dbReference type="GO" id="GO:0016787">
    <property type="term" value="F:hydrolase activity"/>
    <property type="evidence" value="ECO:0007669"/>
    <property type="project" value="UniProtKB-KW"/>
</dbReference>
<dbReference type="NCBIfam" id="TIGR01587">
    <property type="entry name" value="cas3_core"/>
    <property type="match status" value="1"/>
</dbReference>
<dbReference type="GO" id="GO:0003676">
    <property type="term" value="F:nucleic acid binding"/>
    <property type="evidence" value="ECO:0007669"/>
    <property type="project" value="InterPro"/>
</dbReference>
<dbReference type="RefSeq" id="WP_366922649.1">
    <property type="nucleotide sequence ID" value="NZ_CP121694.1"/>
</dbReference>
<dbReference type="Gene3D" id="3.40.50.300">
    <property type="entry name" value="P-loop containing nucleotide triphosphate hydrolases"/>
    <property type="match status" value="2"/>
</dbReference>
<dbReference type="SMART" id="SM00487">
    <property type="entry name" value="DEXDc"/>
    <property type="match status" value="1"/>
</dbReference>